<feature type="compositionally biased region" description="Basic and acidic residues" evidence="1">
    <location>
        <begin position="1"/>
        <end position="14"/>
    </location>
</feature>
<feature type="region of interest" description="Disordered" evidence="1">
    <location>
        <begin position="46"/>
        <end position="66"/>
    </location>
</feature>
<accession>A0A0L8C5W2</accession>
<comment type="caution">
    <text evidence="2">The sequence shown here is derived from an EMBL/GenBank/DDBJ whole genome shotgun (WGS) entry which is preliminary data.</text>
</comment>
<dbReference type="AlphaFoldDB" id="A0A0L8C5W2"/>
<gene>
    <name evidence="2" type="ORF">AC244_02015</name>
</gene>
<dbReference type="PATRIC" id="fig|106592.7.peg.425"/>
<proteinExistence type="predicted"/>
<feature type="region of interest" description="Disordered" evidence="1">
    <location>
        <begin position="1"/>
        <end position="27"/>
    </location>
</feature>
<dbReference type="Proteomes" id="UP000037425">
    <property type="component" value="Unassembled WGS sequence"/>
</dbReference>
<feature type="compositionally biased region" description="Basic and acidic residues" evidence="1">
    <location>
        <begin position="51"/>
        <end position="66"/>
    </location>
</feature>
<evidence type="ECO:0000256" key="1">
    <source>
        <dbReference type="SAM" id="MobiDB-lite"/>
    </source>
</evidence>
<dbReference type="EMBL" id="LGAP01000001">
    <property type="protein sequence ID" value="KOF22342.1"/>
    <property type="molecule type" value="Genomic_DNA"/>
</dbReference>
<organism evidence="2 3">
    <name type="scientific">Ensifer adhaerens</name>
    <name type="common">Sinorhizobium morelense</name>
    <dbReference type="NCBI Taxonomy" id="106592"/>
    <lineage>
        <taxon>Bacteria</taxon>
        <taxon>Pseudomonadati</taxon>
        <taxon>Pseudomonadota</taxon>
        <taxon>Alphaproteobacteria</taxon>
        <taxon>Hyphomicrobiales</taxon>
        <taxon>Rhizobiaceae</taxon>
        <taxon>Sinorhizobium/Ensifer group</taxon>
        <taxon>Ensifer</taxon>
    </lineage>
</organism>
<protein>
    <submittedName>
        <fullName evidence="2">Uncharacterized protein</fullName>
    </submittedName>
</protein>
<reference evidence="3" key="1">
    <citation type="submission" date="2015-07" db="EMBL/GenBank/DDBJ databases">
        <title>Whole genome sequence of an Ensifer adhaerens strain isolated from a cave pool in the Wind Cave National Park.</title>
        <authorList>
            <person name="Eng W.W.H."/>
            <person name="Gan H.M."/>
            <person name="Barton H.A."/>
            <person name="Savka M.A."/>
        </authorList>
    </citation>
    <scope>NUCLEOTIDE SEQUENCE [LARGE SCALE GENOMIC DNA]</scope>
    <source>
        <strain evidence="3">SD006</strain>
    </source>
</reference>
<name>A0A0L8C5W2_ENSAD</name>
<evidence type="ECO:0000313" key="2">
    <source>
        <dbReference type="EMBL" id="KOF22342.1"/>
    </source>
</evidence>
<sequence length="66" mass="7179">MPQGGKDDVNKANDSRPIGKPVDDNKTFGEALSKIGFVPANVGRKIVSQGRRRETLKKSAPRDSDK</sequence>
<evidence type="ECO:0000313" key="3">
    <source>
        <dbReference type="Proteomes" id="UP000037425"/>
    </source>
</evidence>